<reference evidence="11" key="1">
    <citation type="submission" date="2020-02" db="EMBL/GenBank/DDBJ databases">
        <authorList>
            <person name="Palmer J.M."/>
        </authorList>
    </citation>
    <scope>NUCLEOTIDE SEQUENCE</scope>
    <source>
        <strain evidence="11">EPUS1.4</strain>
        <tissue evidence="11">Thallus</tissue>
    </source>
</reference>
<sequence>MDEKPADGAQKVSLYSINDLKNATDDALAPYLTKLPFPYTFKQSHYYTDVRLAVGYAAVSIAATTFYADWKLGWDATKNYTAAACVLYFILNSFLTLWIWKSEAGKVFVGIREGKQKLTLKSSVKKHVPIYRLKVRYEAPSGKNWVDKEIEGRFSQWFNKAGYLQHAELKKWLANNIEVVGMADPQSKKEIEEPIPDEAVQTPIELHRGPVLETPSSGKGARKARRKA</sequence>
<keyword evidence="6 10" id="KW-1133">Transmembrane helix</keyword>
<comment type="function">
    <text evidence="8">Component of the signal peptidase complex (SPC) which catalyzes the cleavage of N-terminal signal sequences from nascent proteins as they are translocated into the lumen of the endoplasmic reticulum. Enhances the enzymatic activity of SPC and facilitates the interactions between different components of the translocation site.</text>
</comment>
<evidence type="ECO:0000256" key="10">
    <source>
        <dbReference type="SAM" id="Phobius"/>
    </source>
</evidence>
<feature type="transmembrane region" description="Helical" evidence="10">
    <location>
        <begin position="50"/>
        <end position="68"/>
    </location>
</feature>
<evidence type="ECO:0000256" key="1">
    <source>
        <dbReference type="ARBA" id="ARBA00004477"/>
    </source>
</evidence>
<organism evidence="11 12">
    <name type="scientific">Endocarpon pusillum</name>
    <dbReference type="NCBI Taxonomy" id="364733"/>
    <lineage>
        <taxon>Eukaryota</taxon>
        <taxon>Fungi</taxon>
        <taxon>Dikarya</taxon>
        <taxon>Ascomycota</taxon>
        <taxon>Pezizomycotina</taxon>
        <taxon>Eurotiomycetes</taxon>
        <taxon>Chaetothyriomycetidae</taxon>
        <taxon>Verrucariales</taxon>
        <taxon>Verrucariaceae</taxon>
        <taxon>Endocarpon</taxon>
    </lineage>
</organism>
<comment type="similarity">
    <text evidence="2">Belongs to the SPCS2 family.</text>
</comment>
<feature type="transmembrane region" description="Helical" evidence="10">
    <location>
        <begin position="80"/>
        <end position="100"/>
    </location>
</feature>
<dbReference type="GO" id="GO:0005787">
    <property type="term" value="C:signal peptidase complex"/>
    <property type="evidence" value="ECO:0007669"/>
    <property type="project" value="InterPro"/>
</dbReference>
<dbReference type="Proteomes" id="UP000606974">
    <property type="component" value="Unassembled WGS sequence"/>
</dbReference>
<accession>A0A8H7AKD0</accession>
<evidence type="ECO:0000313" key="11">
    <source>
        <dbReference type="EMBL" id="KAF7510720.1"/>
    </source>
</evidence>
<gene>
    <name evidence="11" type="ORF">GJ744_006086</name>
</gene>
<feature type="region of interest" description="Disordered" evidence="9">
    <location>
        <begin position="204"/>
        <end position="228"/>
    </location>
</feature>
<dbReference type="InterPro" id="IPR009582">
    <property type="entry name" value="Spc2/SPCS2"/>
</dbReference>
<evidence type="ECO:0000256" key="7">
    <source>
        <dbReference type="ARBA" id="ARBA00023136"/>
    </source>
</evidence>
<proteinExistence type="inferred from homology"/>
<keyword evidence="5" id="KW-0256">Endoplasmic reticulum</keyword>
<protein>
    <recommendedName>
        <fullName evidence="3">Signal peptidase complex subunit 2</fullName>
    </recommendedName>
</protein>
<dbReference type="GO" id="GO:0045047">
    <property type="term" value="P:protein targeting to ER"/>
    <property type="evidence" value="ECO:0007669"/>
    <property type="project" value="TreeGrafter"/>
</dbReference>
<evidence type="ECO:0000256" key="2">
    <source>
        <dbReference type="ARBA" id="ARBA00007324"/>
    </source>
</evidence>
<evidence type="ECO:0000256" key="8">
    <source>
        <dbReference type="ARBA" id="ARBA00045608"/>
    </source>
</evidence>
<evidence type="ECO:0000313" key="12">
    <source>
        <dbReference type="Proteomes" id="UP000606974"/>
    </source>
</evidence>
<dbReference type="Pfam" id="PF06703">
    <property type="entry name" value="SPC25"/>
    <property type="match status" value="1"/>
</dbReference>
<evidence type="ECO:0000256" key="9">
    <source>
        <dbReference type="SAM" id="MobiDB-lite"/>
    </source>
</evidence>
<dbReference type="GO" id="GO:0006465">
    <property type="term" value="P:signal peptide processing"/>
    <property type="evidence" value="ECO:0007669"/>
    <property type="project" value="InterPro"/>
</dbReference>
<dbReference type="PANTHER" id="PTHR13085:SF0">
    <property type="entry name" value="SIGNAL PEPTIDASE COMPLEX SUBUNIT 2"/>
    <property type="match status" value="1"/>
</dbReference>
<evidence type="ECO:0000256" key="5">
    <source>
        <dbReference type="ARBA" id="ARBA00022824"/>
    </source>
</evidence>
<keyword evidence="12" id="KW-1185">Reference proteome</keyword>
<evidence type="ECO:0000256" key="6">
    <source>
        <dbReference type="ARBA" id="ARBA00022989"/>
    </source>
</evidence>
<dbReference type="EMBL" id="JAACFV010000027">
    <property type="protein sequence ID" value="KAF7510720.1"/>
    <property type="molecule type" value="Genomic_DNA"/>
</dbReference>
<dbReference type="AlphaFoldDB" id="A0A8H7AKD0"/>
<keyword evidence="4 10" id="KW-0812">Transmembrane</keyword>
<dbReference type="OrthoDB" id="29558at2759"/>
<evidence type="ECO:0000256" key="3">
    <source>
        <dbReference type="ARBA" id="ARBA00017057"/>
    </source>
</evidence>
<keyword evidence="7 10" id="KW-0472">Membrane</keyword>
<name>A0A8H7AKD0_9EURO</name>
<comment type="caution">
    <text evidence="11">The sequence shown here is derived from an EMBL/GenBank/DDBJ whole genome shotgun (WGS) entry which is preliminary data.</text>
</comment>
<evidence type="ECO:0000256" key="4">
    <source>
        <dbReference type="ARBA" id="ARBA00022692"/>
    </source>
</evidence>
<comment type="subcellular location">
    <subcellularLocation>
        <location evidence="1">Endoplasmic reticulum membrane</location>
        <topology evidence="1">Multi-pass membrane protein</topology>
    </subcellularLocation>
</comment>
<dbReference type="PANTHER" id="PTHR13085">
    <property type="entry name" value="MICROSOMAL SIGNAL PEPTIDASE 25 KDA SUBUNIT"/>
    <property type="match status" value="1"/>
</dbReference>